<reference evidence="1 2" key="1">
    <citation type="submission" date="2016-07" db="EMBL/GenBank/DDBJ databases">
        <title>Pervasive Adenine N6-methylation of Active Genes in Fungi.</title>
        <authorList>
            <consortium name="DOE Joint Genome Institute"/>
            <person name="Mondo S.J."/>
            <person name="Dannebaum R.O."/>
            <person name="Kuo R.C."/>
            <person name="Labutti K."/>
            <person name="Haridas S."/>
            <person name="Kuo A."/>
            <person name="Salamov A."/>
            <person name="Ahrendt S.R."/>
            <person name="Lipzen A."/>
            <person name="Sullivan W."/>
            <person name="Andreopoulos W.B."/>
            <person name="Clum A."/>
            <person name="Lindquist E."/>
            <person name="Daum C."/>
            <person name="Ramamoorthy G.K."/>
            <person name="Gryganskyi A."/>
            <person name="Culley D."/>
            <person name="Magnuson J.K."/>
            <person name="James T.Y."/>
            <person name="O'Malley M.A."/>
            <person name="Stajich J.E."/>
            <person name="Spatafora J.W."/>
            <person name="Visel A."/>
            <person name="Grigoriev I.V."/>
        </authorList>
    </citation>
    <scope>NUCLEOTIDE SEQUENCE [LARGE SCALE GENOMIC DNA]</scope>
    <source>
        <strain evidence="1 2">12-1054</strain>
    </source>
</reference>
<evidence type="ECO:0008006" key="3">
    <source>
        <dbReference type="Google" id="ProtNLM"/>
    </source>
</evidence>
<dbReference type="InterPro" id="IPR044852">
    <property type="entry name" value="WBP2-like"/>
</dbReference>
<organism evidence="1 2">
    <name type="scientific">Protomyces lactucae-debilis</name>
    <dbReference type="NCBI Taxonomy" id="2754530"/>
    <lineage>
        <taxon>Eukaryota</taxon>
        <taxon>Fungi</taxon>
        <taxon>Dikarya</taxon>
        <taxon>Ascomycota</taxon>
        <taxon>Taphrinomycotina</taxon>
        <taxon>Taphrinomycetes</taxon>
        <taxon>Taphrinales</taxon>
        <taxon>Protomycetaceae</taxon>
        <taxon>Protomyces</taxon>
    </lineage>
</organism>
<protein>
    <recommendedName>
        <fullName evidence="3">GRAM domain-containing protein</fullName>
    </recommendedName>
</protein>
<dbReference type="PANTHER" id="PTHR31606">
    <property type="entry name" value="WW DOMAIN BINDING PROTEIN 2, ISOFORM E"/>
    <property type="match status" value="1"/>
</dbReference>
<dbReference type="GO" id="GO:0003713">
    <property type="term" value="F:transcription coactivator activity"/>
    <property type="evidence" value="ECO:0007669"/>
    <property type="project" value="InterPro"/>
</dbReference>
<dbReference type="GO" id="GO:0031490">
    <property type="term" value="F:chromatin DNA binding"/>
    <property type="evidence" value="ECO:0007669"/>
    <property type="project" value="TreeGrafter"/>
</dbReference>
<evidence type="ECO:0000313" key="1">
    <source>
        <dbReference type="EMBL" id="ORY82550.1"/>
    </source>
</evidence>
<dbReference type="Proteomes" id="UP000193685">
    <property type="component" value="Unassembled WGS sequence"/>
</dbReference>
<comment type="caution">
    <text evidence="1">The sequence shown here is derived from an EMBL/GenBank/DDBJ whole genome shotgun (WGS) entry which is preliminary data.</text>
</comment>
<sequence>MSLNWTQLDHQHSAPLPLDNTEEILATQRVQATLLPRFPKPIPGTVFVTSHRIVFVSAVQPAIPPPASNSVQSTESEGLRTVGVPIERWNAQLIQPWFGANRYDGEVAPVAGGGLDGTIATITAGEADRTITLSVSFVEGGVEAFHRAWVVARERTTQRLRRRRQERAVALGQASSMDDEEVDALPLYEEAMQS</sequence>
<dbReference type="AlphaFoldDB" id="A0A1Y2FF13"/>
<dbReference type="OrthoDB" id="1259151at2759"/>
<name>A0A1Y2FF13_PROLT</name>
<dbReference type="GeneID" id="63787121"/>
<keyword evidence="2" id="KW-1185">Reference proteome</keyword>
<dbReference type="GO" id="GO:0005634">
    <property type="term" value="C:nucleus"/>
    <property type="evidence" value="ECO:0007669"/>
    <property type="project" value="TreeGrafter"/>
</dbReference>
<dbReference type="RefSeq" id="XP_040725421.1">
    <property type="nucleotide sequence ID" value="XM_040870522.1"/>
</dbReference>
<accession>A0A1Y2FF13</accession>
<dbReference type="EMBL" id="MCFI01000009">
    <property type="protein sequence ID" value="ORY82550.1"/>
    <property type="molecule type" value="Genomic_DNA"/>
</dbReference>
<proteinExistence type="predicted"/>
<gene>
    <name evidence="1" type="ORF">BCR37DRAFT_387248</name>
</gene>
<dbReference type="PANTHER" id="PTHR31606:SF1">
    <property type="entry name" value="WW DOMAIN BINDING PROTEIN 2, ISOFORM E"/>
    <property type="match status" value="1"/>
</dbReference>
<evidence type="ECO:0000313" key="2">
    <source>
        <dbReference type="Proteomes" id="UP000193685"/>
    </source>
</evidence>